<dbReference type="SUPFAM" id="SSF46934">
    <property type="entry name" value="UBA-like"/>
    <property type="match status" value="1"/>
</dbReference>
<name>A0A482V9M0_ASBVE</name>
<accession>A0A482V9M0</accession>
<dbReference type="CDD" id="cd14275">
    <property type="entry name" value="UBA_EF-Ts"/>
    <property type="match status" value="1"/>
</dbReference>
<evidence type="ECO:0000256" key="6">
    <source>
        <dbReference type="RuleBase" id="RU000642"/>
    </source>
</evidence>
<dbReference type="NCBIfam" id="TIGR00116">
    <property type="entry name" value="tsf"/>
    <property type="match status" value="1"/>
</dbReference>
<keyword evidence="9" id="KW-1185">Reference proteome</keyword>
<keyword evidence="3 6" id="KW-0648">Protein biosynthesis</keyword>
<feature type="domain" description="Translation elongation factor EFTs/EF1B dimerisation" evidence="7">
    <location>
        <begin position="90"/>
        <end position="239"/>
    </location>
</feature>
<dbReference type="AlphaFoldDB" id="A0A482V9M0"/>
<dbReference type="Gene3D" id="3.30.479.20">
    <property type="entry name" value="Elongation factor Ts, dimerisation domain"/>
    <property type="match status" value="2"/>
</dbReference>
<proteinExistence type="inferred from homology"/>
<organism evidence="8 9">
    <name type="scientific">Asbolus verrucosus</name>
    <name type="common">Desert ironclad beetle</name>
    <dbReference type="NCBI Taxonomy" id="1661398"/>
    <lineage>
        <taxon>Eukaryota</taxon>
        <taxon>Metazoa</taxon>
        <taxon>Ecdysozoa</taxon>
        <taxon>Arthropoda</taxon>
        <taxon>Hexapoda</taxon>
        <taxon>Insecta</taxon>
        <taxon>Pterygota</taxon>
        <taxon>Neoptera</taxon>
        <taxon>Endopterygota</taxon>
        <taxon>Coleoptera</taxon>
        <taxon>Polyphaga</taxon>
        <taxon>Cucujiformia</taxon>
        <taxon>Tenebrionidae</taxon>
        <taxon>Pimeliinae</taxon>
        <taxon>Asbolus</taxon>
    </lineage>
</organism>
<evidence type="ECO:0000259" key="7">
    <source>
        <dbReference type="Pfam" id="PF00889"/>
    </source>
</evidence>
<sequence>ISSKLLTRFFHLQRPCLAAEKSLLATLRKKTGYTFANCKKALEMHNNDLNKAEEWLKQQAQSLGWAKATKLEGRQTSQGLVAVTVNNKDAALVEVNCETDFVARNKEFHKIVEEAATSCLAYVQKQPEVKEVVTKIYLDAEQLKNLPASDGKSLADHLALMIGTVGENASLKRAFCVKVQNDVHLTGYVHPSGSNSSVLLGKIGGLLALKQLVSKDVDLEKVGKDLCQHVVGMNPKKVGTSLDAPSKDKENEICLIHQEYLLDDNVTVREVLDENQLEIVDFKRFECGEDTNQSVDQPLEFIETCQ</sequence>
<keyword evidence="5" id="KW-0496">Mitochondrion</keyword>
<dbReference type="Proteomes" id="UP000292052">
    <property type="component" value="Unassembled WGS sequence"/>
</dbReference>
<dbReference type="SUPFAM" id="SSF54713">
    <property type="entry name" value="Elongation factor Ts (EF-Ts), dimerisation domain"/>
    <property type="match status" value="2"/>
</dbReference>
<evidence type="ECO:0000313" key="8">
    <source>
        <dbReference type="EMBL" id="RZB39868.1"/>
    </source>
</evidence>
<comment type="caution">
    <text evidence="8">The sequence shown here is derived from an EMBL/GenBank/DDBJ whole genome shotgun (WGS) entry which is preliminary data.</text>
</comment>
<dbReference type="InterPro" id="IPR018101">
    <property type="entry name" value="Transl_elong_Ts_CS"/>
</dbReference>
<dbReference type="Pfam" id="PF00889">
    <property type="entry name" value="EF_TS"/>
    <property type="match status" value="2"/>
</dbReference>
<dbReference type="PROSITE" id="PS01127">
    <property type="entry name" value="EF_TS_2"/>
    <property type="match status" value="1"/>
</dbReference>
<evidence type="ECO:0000256" key="5">
    <source>
        <dbReference type="ARBA" id="ARBA00023128"/>
    </source>
</evidence>
<dbReference type="GO" id="GO:0070125">
    <property type="term" value="P:mitochondrial translational elongation"/>
    <property type="evidence" value="ECO:0007669"/>
    <property type="project" value="TreeGrafter"/>
</dbReference>
<feature type="domain" description="Translation elongation factor EFTs/EF1B dimerisation" evidence="7">
    <location>
        <begin position="251"/>
        <end position="289"/>
    </location>
</feature>
<dbReference type="PANTHER" id="PTHR11741">
    <property type="entry name" value="ELONGATION FACTOR TS"/>
    <property type="match status" value="1"/>
</dbReference>
<dbReference type="HAMAP" id="MF_00050">
    <property type="entry name" value="EF_Ts"/>
    <property type="match status" value="1"/>
</dbReference>
<dbReference type="GO" id="GO:0005739">
    <property type="term" value="C:mitochondrion"/>
    <property type="evidence" value="ECO:0007669"/>
    <property type="project" value="GOC"/>
</dbReference>
<reference evidence="8 9" key="1">
    <citation type="submission" date="2017-03" db="EMBL/GenBank/DDBJ databases">
        <title>Genome of the blue death feigning beetle - Asbolus verrucosus.</title>
        <authorList>
            <person name="Rider S.D."/>
        </authorList>
    </citation>
    <scope>NUCLEOTIDE SEQUENCE [LARGE SCALE GENOMIC DNA]</scope>
    <source>
        <strain evidence="8">Butters</strain>
        <tissue evidence="8">Head and leg muscle</tissue>
    </source>
</reference>
<dbReference type="STRING" id="1661398.A0A482V9M0"/>
<dbReference type="EMBL" id="QDEB01124586">
    <property type="protein sequence ID" value="RZB39868.1"/>
    <property type="molecule type" value="Genomic_DNA"/>
</dbReference>
<evidence type="ECO:0000256" key="3">
    <source>
        <dbReference type="ARBA" id="ARBA00022917"/>
    </source>
</evidence>
<keyword evidence="2 6" id="KW-0251">Elongation factor</keyword>
<comment type="function">
    <text evidence="6">Associates with the EF-Tu.GDP complex and induces the exchange of GDP to GTP. It remains bound to the aminoacyl-tRNA.EF-Tu.GTP complex up to the GTP hydrolysis stage on the ribosome.</text>
</comment>
<feature type="non-terminal residue" evidence="8">
    <location>
        <position position="1"/>
    </location>
</feature>
<dbReference type="Pfam" id="PF25025">
    <property type="entry name" value="EF-Ts_N"/>
    <property type="match status" value="1"/>
</dbReference>
<dbReference type="Gene3D" id="1.10.8.10">
    <property type="entry name" value="DNA helicase RuvA subunit, C-terminal domain"/>
    <property type="match status" value="1"/>
</dbReference>
<evidence type="ECO:0000313" key="9">
    <source>
        <dbReference type="Proteomes" id="UP000292052"/>
    </source>
</evidence>
<comment type="similarity">
    <text evidence="1 6">Belongs to the EF-Ts family.</text>
</comment>
<keyword evidence="4" id="KW-0809">Transit peptide</keyword>
<evidence type="ECO:0000256" key="1">
    <source>
        <dbReference type="ARBA" id="ARBA00005532"/>
    </source>
</evidence>
<evidence type="ECO:0000256" key="2">
    <source>
        <dbReference type="ARBA" id="ARBA00022768"/>
    </source>
</evidence>
<dbReference type="InterPro" id="IPR001816">
    <property type="entry name" value="Transl_elong_EFTs/EF1B"/>
</dbReference>
<dbReference type="OrthoDB" id="277235at2759"/>
<dbReference type="GO" id="GO:0003746">
    <property type="term" value="F:translation elongation factor activity"/>
    <property type="evidence" value="ECO:0007669"/>
    <property type="project" value="UniProtKB-KW"/>
</dbReference>
<protein>
    <recommendedName>
        <fullName evidence="6">Elongation factor Ts</fullName>
    </recommendedName>
</protein>
<dbReference type="InterPro" id="IPR009060">
    <property type="entry name" value="UBA-like_sf"/>
</dbReference>
<gene>
    <name evidence="8" type="ORF">BDFB_003637</name>
</gene>
<dbReference type="PANTHER" id="PTHR11741:SF0">
    <property type="entry name" value="ELONGATION FACTOR TS, MITOCHONDRIAL"/>
    <property type="match status" value="1"/>
</dbReference>
<dbReference type="InterPro" id="IPR014039">
    <property type="entry name" value="Transl_elong_EFTs/EF1B_dimer"/>
</dbReference>
<dbReference type="FunFam" id="1.10.8.10:FF:000031">
    <property type="entry name" value="Elongation factor Ts, mitochondrial"/>
    <property type="match status" value="1"/>
</dbReference>
<evidence type="ECO:0000256" key="4">
    <source>
        <dbReference type="ARBA" id="ARBA00022946"/>
    </source>
</evidence>
<dbReference type="InterPro" id="IPR036402">
    <property type="entry name" value="EF-Ts_dimer_sf"/>
</dbReference>